<keyword evidence="4" id="KW-0658">Purine biosynthesis</keyword>
<evidence type="ECO:0000313" key="5">
    <source>
        <dbReference type="EMBL" id="MBB4844410.1"/>
    </source>
</evidence>
<keyword evidence="3 5" id="KW-0808">Transferase</keyword>
<sequence length="282" mass="31073">MAQKRLVYIWSLRNAAADKAGQHINYKAEARYMPSPLEHLVTLLNEGPLGEHLVLDRVIFDDDEGSPADRARLADYGFAPRPGGTWFYPPGLAVQGRALNDLLTPVPSTYRRLPLNDPRRASGKHDFEERLLAALSGVQADVVVLDGLLVILDELVRPGAPFARRIYNIHPGITRDGSPHQRRGAYATLDALHGARGKKVVNWQTMEDIDVPVVRQTGASFHYVDNGIDSGEVVADVLATDIDPEDTILELRWNNFHRSLFPALEQGLAKVVGVELGVAHAC</sequence>
<evidence type="ECO:0000256" key="3">
    <source>
        <dbReference type="ARBA" id="ARBA00022679"/>
    </source>
</evidence>
<dbReference type="GO" id="GO:0004644">
    <property type="term" value="F:phosphoribosylglycinamide formyltransferase activity"/>
    <property type="evidence" value="ECO:0007669"/>
    <property type="project" value="UniProtKB-EC"/>
</dbReference>
<evidence type="ECO:0000256" key="4">
    <source>
        <dbReference type="ARBA" id="ARBA00022755"/>
    </source>
</evidence>
<comment type="pathway">
    <text evidence="1">Purine metabolism; IMP biosynthesis via de novo pathway; N(2)-formyl-N(1)-(5-phospho-D-ribosyl)glycinamide from N(1)-(5-phospho-D-ribosyl)glycinamide (10-formyl THF route): step 1/1.</text>
</comment>
<dbReference type="Gene3D" id="3.40.50.170">
    <property type="entry name" value="Formyl transferase, N-terminal domain"/>
    <property type="match status" value="1"/>
</dbReference>
<organism evidence="5 6">
    <name type="scientific">Roseateles oligotrophus</name>
    <dbReference type="NCBI Taxonomy" id="1769250"/>
    <lineage>
        <taxon>Bacteria</taxon>
        <taxon>Pseudomonadati</taxon>
        <taxon>Pseudomonadota</taxon>
        <taxon>Betaproteobacteria</taxon>
        <taxon>Burkholderiales</taxon>
        <taxon>Sphaerotilaceae</taxon>
        <taxon>Roseateles</taxon>
    </lineage>
</organism>
<protein>
    <recommendedName>
        <fullName evidence="2">phosphoribosylglycinamide formyltransferase 1</fullName>
        <ecNumber evidence="2">2.1.2.2</ecNumber>
    </recommendedName>
</protein>
<dbReference type="GO" id="GO:0005829">
    <property type="term" value="C:cytosol"/>
    <property type="evidence" value="ECO:0007669"/>
    <property type="project" value="TreeGrafter"/>
</dbReference>
<dbReference type="PANTHER" id="PTHR43369:SF2">
    <property type="entry name" value="PHOSPHORIBOSYLGLYCINAMIDE FORMYLTRANSFERASE"/>
    <property type="match status" value="1"/>
</dbReference>
<dbReference type="PANTHER" id="PTHR43369">
    <property type="entry name" value="PHOSPHORIBOSYLGLYCINAMIDE FORMYLTRANSFERASE"/>
    <property type="match status" value="1"/>
</dbReference>
<keyword evidence="6" id="KW-1185">Reference proteome</keyword>
<dbReference type="EMBL" id="JACHLP010000005">
    <property type="protein sequence ID" value="MBB4844410.1"/>
    <property type="molecule type" value="Genomic_DNA"/>
</dbReference>
<evidence type="ECO:0000313" key="6">
    <source>
        <dbReference type="Proteomes" id="UP000562027"/>
    </source>
</evidence>
<dbReference type="AlphaFoldDB" id="A0A840L896"/>
<dbReference type="EC" id="2.1.2.2" evidence="2"/>
<gene>
    <name evidence="5" type="ORF">HNP55_002946</name>
</gene>
<accession>A0A840L896</accession>
<dbReference type="RefSeq" id="WP_184300663.1">
    <property type="nucleotide sequence ID" value="NZ_JACHLP010000005.1"/>
</dbReference>
<evidence type="ECO:0000256" key="1">
    <source>
        <dbReference type="ARBA" id="ARBA00005054"/>
    </source>
</evidence>
<proteinExistence type="predicted"/>
<dbReference type="InterPro" id="IPR036477">
    <property type="entry name" value="Formyl_transf_N_sf"/>
</dbReference>
<dbReference type="Proteomes" id="UP000562027">
    <property type="component" value="Unassembled WGS sequence"/>
</dbReference>
<reference evidence="5 6" key="1">
    <citation type="submission" date="2020-08" db="EMBL/GenBank/DDBJ databases">
        <title>Functional genomics of gut bacteria from endangered species of beetles.</title>
        <authorList>
            <person name="Carlos-Shanley C."/>
        </authorList>
    </citation>
    <scope>NUCLEOTIDE SEQUENCE [LARGE SCALE GENOMIC DNA]</scope>
    <source>
        <strain evidence="5 6">S00239</strain>
    </source>
</reference>
<name>A0A840L896_9BURK</name>
<dbReference type="SUPFAM" id="SSF53328">
    <property type="entry name" value="Formyltransferase"/>
    <property type="match status" value="1"/>
</dbReference>
<evidence type="ECO:0000256" key="2">
    <source>
        <dbReference type="ARBA" id="ARBA00012254"/>
    </source>
</evidence>
<comment type="caution">
    <text evidence="5">The sequence shown here is derived from an EMBL/GenBank/DDBJ whole genome shotgun (WGS) entry which is preliminary data.</text>
</comment>
<dbReference type="GO" id="GO:0006189">
    <property type="term" value="P:'de novo' IMP biosynthetic process"/>
    <property type="evidence" value="ECO:0007669"/>
    <property type="project" value="TreeGrafter"/>
</dbReference>